<dbReference type="InParanoid" id="S5LZG1"/>
<dbReference type="GO" id="GO:0003697">
    <property type="term" value="F:single-stranded DNA binding"/>
    <property type="evidence" value="ECO:0007669"/>
    <property type="project" value="InterPro"/>
</dbReference>
<dbReference type="eggNOG" id="COG0629">
    <property type="taxonomic scope" value="Bacteria"/>
</dbReference>
<dbReference type="Pfam" id="PF00436">
    <property type="entry name" value="SSB"/>
    <property type="match status" value="1"/>
</dbReference>
<dbReference type="Gene3D" id="2.40.50.140">
    <property type="entry name" value="Nucleic acid-binding proteins"/>
    <property type="match status" value="1"/>
</dbReference>
<evidence type="ECO:0000313" key="4">
    <source>
        <dbReference type="Proteomes" id="UP000014983"/>
    </source>
</evidence>
<accession>S5LZG1</accession>
<reference evidence="3 4" key="1">
    <citation type="journal article" date="2013" name="Genome Biol. Evol.">
        <title>Comparison of metabolic capacities and inference of gene content evolution in mosquito-associated Spiroplasma diminutum and S. taiwanense.</title>
        <authorList>
            <person name="Lo W.S."/>
            <person name="Ku C."/>
            <person name="Chen L.L."/>
            <person name="Chang T.H."/>
            <person name="Kuo C.H."/>
        </authorList>
    </citation>
    <scope>NUCLEOTIDE SEQUENCE [LARGE SCALE GENOMIC DNA]</scope>
    <source>
        <strain evidence="3">CUAS-1</strain>
    </source>
</reference>
<dbReference type="HOGENOM" id="CLU_179970_0_0_14"/>
<name>S5LZG1_9MOLU</name>
<dbReference type="KEGG" id="sdi:SDIMI_v3c02720"/>
<evidence type="ECO:0000256" key="1">
    <source>
        <dbReference type="ARBA" id="ARBA00023125"/>
    </source>
</evidence>
<sequence length="101" mass="11477">MNNVTIIGQIEGNPQVVFDSKDGGKKLYKITLKVPRQYKTKNGEKIEDFINVKVWSNVLGDEYEYFDQSYIGIEGRLVSFGNAENNKYGNELVANKVVQLN</sequence>
<dbReference type="PATRIC" id="fig|1276221.3.peg.269"/>
<dbReference type="InterPro" id="IPR000424">
    <property type="entry name" value="Primosome_PriB/ssb"/>
</dbReference>
<dbReference type="OrthoDB" id="398911at2"/>
<protein>
    <submittedName>
        <fullName evidence="3">Single-stranded DNA-binding protein</fullName>
    </submittedName>
</protein>
<evidence type="ECO:0000313" key="3">
    <source>
        <dbReference type="EMBL" id="AGR41976.1"/>
    </source>
</evidence>
<dbReference type="PROSITE" id="PS50935">
    <property type="entry name" value="SSB"/>
    <property type="match status" value="1"/>
</dbReference>
<organism evidence="3 4">
    <name type="scientific">Spiroplasma diminutum CUAS-1</name>
    <dbReference type="NCBI Taxonomy" id="1276221"/>
    <lineage>
        <taxon>Bacteria</taxon>
        <taxon>Bacillati</taxon>
        <taxon>Mycoplasmatota</taxon>
        <taxon>Mollicutes</taxon>
        <taxon>Entomoplasmatales</taxon>
        <taxon>Spiroplasmataceae</taxon>
        <taxon>Spiroplasma</taxon>
    </lineage>
</organism>
<dbReference type="SUPFAM" id="SSF50249">
    <property type="entry name" value="Nucleic acid-binding proteins"/>
    <property type="match status" value="1"/>
</dbReference>
<keyword evidence="1 2" id="KW-0238">DNA-binding</keyword>
<evidence type="ECO:0000256" key="2">
    <source>
        <dbReference type="PROSITE-ProRule" id="PRU00252"/>
    </source>
</evidence>
<dbReference type="EMBL" id="CP005076">
    <property type="protein sequence ID" value="AGR41976.1"/>
    <property type="molecule type" value="Genomic_DNA"/>
</dbReference>
<proteinExistence type="predicted"/>
<keyword evidence="4" id="KW-1185">Reference proteome</keyword>
<dbReference type="InterPro" id="IPR012340">
    <property type="entry name" value="NA-bd_OB-fold"/>
</dbReference>
<gene>
    <name evidence="3" type="ORF">SDIMI_v3c02720</name>
</gene>
<dbReference type="AlphaFoldDB" id="S5LZG1"/>
<dbReference type="Proteomes" id="UP000014983">
    <property type="component" value="Chromosome"/>
</dbReference>
<dbReference type="STRING" id="1276221.SDIMI_v3c02720"/>
<dbReference type="RefSeq" id="WP_020836209.1">
    <property type="nucleotide sequence ID" value="NC_021833.1"/>
</dbReference>